<dbReference type="CDD" id="cd02440">
    <property type="entry name" value="AdoMet_MTases"/>
    <property type="match status" value="1"/>
</dbReference>
<accession>A0A850QDX0</accession>
<keyword evidence="2 5" id="KW-0489">Methyltransferase</keyword>
<dbReference type="Pfam" id="PF05724">
    <property type="entry name" value="TPMT"/>
    <property type="match status" value="1"/>
</dbReference>
<evidence type="ECO:0000256" key="1">
    <source>
        <dbReference type="ARBA" id="ARBA00022553"/>
    </source>
</evidence>
<dbReference type="GO" id="GO:0008757">
    <property type="term" value="F:S-adenosylmethionine-dependent methyltransferase activity"/>
    <property type="evidence" value="ECO:0007669"/>
    <property type="project" value="InterPro"/>
</dbReference>
<proteinExistence type="predicted"/>
<protein>
    <submittedName>
        <fullName evidence="5">Methyltransferase domain-containing protein</fullName>
    </submittedName>
</protein>
<dbReference type="InterPro" id="IPR008854">
    <property type="entry name" value="TPMT"/>
</dbReference>
<dbReference type="InterPro" id="IPR029063">
    <property type="entry name" value="SAM-dependent_MTases_sf"/>
</dbReference>
<dbReference type="PANTHER" id="PTHR32183:SF11">
    <property type="entry name" value="THIOL METHYLTRANSFERASE 2-RELATED"/>
    <property type="match status" value="1"/>
</dbReference>
<evidence type="ECO:0000313" key="6">
    <source>
        <dbReference type="Proteomes" id="UP000588051"/>
    </source>
</evidence>
<dbReference type="Gene3D" id="3.40.50.150">
    <property type="entry name" value="Vaccinia Virus protein VP39"/>
    <property type="match status" value="1"/>
</dbReference>
<dbReference type="PANTHER" id="PTHR32183">
    <property type="match status" value="1"/>
</dbReference>
<dbReference type="AlphaFoldDB" id="A0A850QDX0"/>
<evidence type="ECO:0000256" key="2">
    <source>
        <dbReference type="ARBA" id="ARBA00022603"/>
    </source>
</evidence>
<keyword evidence="3 5" id="KW-0808">Transferase</keyword>
<dbReference type="SUPFAM" id="SSF53335">
    <property type="entry name" value="S-adenosyl-L-methionine-dependent methyltransferases"/>
    <property type="match status" value="1"/>
</dbReference>
<keyword evidence="6" id="KW-1185">Reference proteome</keyword>
<keyword evidence="1" id="KW-0597">Phosphoprotein</keyword>
<dbReference type="RefSeq" id="WP_176804171.1">
    <property type="nucleotide sequence ID" value="NZ_JABXYJ010000006.1"/>
</dbReference>
<dbReference type="EMBL" id="JABXYJ010000006">
    <property type="protein sequence ID" value="NVO78652.1"/>
    <property type="molecule type" value="Genomic_DNA"/>
</dbReference>
<name>A0A850QDX0_9BURK</name>
<keyword evidence="4" id="KW-0949">S-adenosyl-L-methionine</keyword>
<evidence type="ECO:0000256" key="4">
    <source>
        <dbReference type="ARBA" id="ARBA00022691"/>
    </source>
</evidence>
<comment type="caution">
    <text evidence="5">The sequence shown here is derived from an EMBL/GenBank/DDBJ whole genome shotgun (WGS) entry which is preliminary data.</text>
</comment>
<evidence type="ECO:0000256" key="3">
    <source>
        <dbReference type="ARBA" id="ARBA00022679"/>
    </source>
</evidence>
<dbReference type="GO" id="GO:0032259">
    <property type="term" value="P:methylation"/>
    <property type="evidence" value="ECO:0007669"/>
    <property type="project" value="UniProtKB-KW"/>
</dbReference>
<sequence length="205" mass="22918">MADFIHRDPTHPEFWNERFRKDFTPWDKGDVPAALQEFVAQSARPLSTLIPGCGNGYEAAFLAQAEWPVVAIDFSAAAVQSARATIGAWGHHVQEADFFTYQPQMPLDLIYERAFFCALPPSRRPEITRRWADLLPAGGLLAGFIYLDDAPGADQKGPPFTVHPADWQALMAPYFELIAEAAVADSIPVFAGKECWQIWRRLANE</sequence>
<dbReference type="PROSITE" id="PS51585">
    <property type="entry name" value="SAM_MT_TPMT"/>
    <property type="match status" value="1"/>
</dbReference>
<organism evidence="5 6">
    <name type="scientific">Undibacterium oligocarboniphilum</name>
    <dbReference type="NCBI Taxonomy" id="666702"/>
    <lineage>
        <taxon>Bacteria</taxon>
        <taxon>Pseudomonadati</taxon>
        <taxon>Pseudomonadota</taxon>
        <taxon>Betaproteobacteria</taxon>
        <taxon>Burkholderiales</taxon>
        <taxon>Oxalobacteraceae</taxon>
        <taxon>Undibacterium</taxon>
    </lineage>
</organism>
<evidence type="ECO:0000313" key="5">
    <source>
        <dbReference type="EMBL" id="NVO78652.1"/>
    </source>
</evidence>
<reference evidence="5 6" key="1">
    <citation type="submission" date="2020-06" db="EMBL/GenBank/DDBJ databases">
        <authorList>
            <person name="Qiu C."/>
            <person name="Liu Z."/>
        </authorList>
    </citation>
    <scope>NUCLEOTIDE SEQUENCE [LARGE SCALE GENOMIC DNA]</scope>
    <source>
        <strain evidence="5 6">EM 1</strain>
    </source>
</reference>
<dbReference type="Proteomes" id="UP000588051">
    <property type="component" value="Unassembled WGS sequence"/>
</dbReference>
<gene>
    <name evidence="5" type="ORF">HV832_12505</name>
</gene>